<evidence type="ECO:0000313" key="10">
    <source>
        <dbReference type="EMBL" id="MCY1079202.1"/>
    </source>
</evidence>
<evidence type="ECO:0000256" key="2">
    <source>
        <dbReference type="ARBA" id="ARBA00001946"/>
    </source>
</evidence>
<dbReference type="SUPFAM" id="SSF51717">
    <property type="entry name" value="Dihydropteroate synthetase-like"/>
    <property type="match status" value="1"/>
</dbReference>
<dbReference type="CDD" id="cd00739">
    <property type="entry name" value="DHPS"/>
    <property type="match status" value="1"/>
</dbReference>
<dbReference type="EC" id="2.5.1.15" evidence="4"/>
<comment type="pathway">
    <text evidence="3">Cofactor biosynthesis; tetrahydrofolate biosynthesis; 7,8-dihydrofolate from 2-amino-4-hydroxy-6-hydroxymethyl-7,8-dihydropteridine diphosphate and 4-aminobenzoate: step 1/2.</text>
</comment>
<dbReference type="Gene3D" id="3.20.20.20">
    <property type="entry name" value="Dihydropteroate synthase-like"/>
    <property type="match status" value="1"/>
</dbReference>
<dbReference type="PROSITE" id="PS50972">
    <property type="entry name" value="PTERIN_BINDING"/>
    <property type="match status" value="1"/>
</dbReference>
<keyword evidence="8" id="KW-0289">Folate biosynthesis</keyword>
<protein>
    <recommendedName>
        <fullName evidence="4">dihydropteroate synthase</fullName>
        <ecNumber evidence="4">2.5.1.15</ecNumber>
    </recommendedName>
</protein>
<dbReference type="PANTHER" id="PTHR20941:SF1">
    <property type="entry name" value="FOLIC ACID SYNTHESIS PROTEIN FOL1"/>
    <property type="match status" value="1"/>
</dbReference>
<evidence type="ECO:0000256" key="1">
    <source>
        <dbReference type="ARBA" id="ARBA00000012"/>
    </source>
</evidence>
<dbReference type="InterPro" id="IPR006390">
    <property type="entry name" value="DHP_synth_dom"/>
</dbReference>
<name>A0ABT4AC01_9BACT</name>
<dbReference type="PROSITE" id="PS00793">
    <property type="entry name" value="DHPS_2"/>
    <property type="match status" value="1"/>
</dbReference>
<keyword evidence="5 10" id="KW-0808">Transferase</keyword>
<comment type="caution">
    <text evidence="10">The sequence shown here is derived from an EMBL/GenBank/DDBJ whole genome shotgun (WGS) entry which is preliminary data.</text>
</comment>
<feature type="domain" description="Pterin-binding" evidence="9">
    <location>
        <begin position="139"/>
        <end position="394"/>
    </location>
</feature>
<comment type="catalytic activity">
    <reaction evidence="1">
        <text>(7,8-dihydropterin-6-yl)methyl diphosphate + 4-aminobenzoate = 7,8-dihydropteroate + diphosphate</text>
        <dbReference type="Rhea" id="RHEA:19949"/>
        <dbReference type="ChEBI" id="CHEBI:17836"/>
        <dbReference type="ChEBI" id="CHEBI:17839"/>
        <dbReference type="ChEBI" id="CHEBI:33019"/>
        <dbReference type="ChEBI" id="CHEBI:72950"/>
        <dbReference type="EC" id="2.5.1.15"/>
    </reaction>
</comment>
<keyword evidence="6" id="KW-0479">Metal-binding</keyword>
<dbReference type="InterPro" id="IPR045031">
    <property type="entry name" value="DHP_synth-like"/>
</dbReference>
<accession>A0ABT4AC01</accession>
<reference evidence="10 11" key="1">
    <citation type="submission" date="2022-11" db="EMBL/GenBank/DDBJ databases">
        <title>Minimal conservation of predation-associated metabolite biosynthetic gene clusters underscores biosynthetic potential of Myxococcota including descriptions for ten novel species: Archangium lansinium sp. nov., Myxococcus landrumus sp. nov., Nannocystis bai.</title>
        <authorList>
            <person name="Ahearne A."/>
            <person name="Stevens C."/>
            <person name="Phillips K."/>
        </authorList>
    </citation>
    <scope>NUCLEOTIDE SEQUENCE [LARGE SCALE GENOMIC DNA]</scope>
    <source>
        <strain evidence="10 11">MIWBW</strain>
    </source>
</reference>
<evidence type="ECO:0000256" key="5">
    <source>
        <dbReference type="ARBA" id="ARBA00022679"/>
    </source>
</evidence>
<evidence type="ECO:0000256" key="3">
    <source>
        <dbReference type="ARBA" id="ARBA00004763"/>
    </source>
</evidence>
<dbReference type="Pfam" id="PF00809">
    <property type="entry name" value="Pterin_bind"/>
    <property type="match status" value="1"/>
</dbReference>
<evidence type="ECO:0000256" key="7">
    <source>
        <dbReference type="ARBA" id="ARBA00022842"/>
    </source>
</evidence>
<sequence>MIRARPIRVDRPADLEPAFLRMGLPTPAREYLLEKVPALHVLLTGLEREQGRFLAGLFQASETPGREEYPSWVAGDLRSRPGTGLLFGRKEQFERVVVEAKARPELAGLAGALARVLEASAPPAPLVLGSRTFTFGTRTHVMGVVNVTPDSFSDGGRYFGTEAAVAHGLRLAEAGADVLDVGGESTRPGSPPVSAEEEAARIVPVLEGLRARTDVPLSVDTTKAAVAREALKAGAVLVNDISGFHFDSELPRVTAEAGAACCLMHIQGTPQTMQKDPHYEDVVDEVLTFLEEGVERAVAAGVPRERVLVDPGIGFGKTLGHNLFLLRRLDELRMLGLPLLVGTSRKSFLGKLVGGKPANERLAATLGSVATMAAAGNADFVRVHDVTEVKDALTVADAVRSALDGGALYQPGKVRG</sequence>
<dbReference type="InterPro" id="IPR000489">
    <property type="entry name" value="Pterin-binding_dom"/>
</dbReference>
<dbReference type="NCBIfam" id="TIGR01496">
    <property type="entry name" value="DHPS"/>
    <property type="match status" value="1"/>
</dbReference>
<organism evidence="10 11">
    <name type="scientific">Archangium lansingense</name>
    <dbReference type="NCBI Taxonomy" id="2995310"/>
    <lineage>
        <taxon>Bacteria</taxon>
        <taxon>Pseudomonadati</taxon>
        <taxon>Myxococcota</taxon>
        <taxon>Myxococcia</taxon>
        <taxon>Myxococcales</taxon>
        <taxon>Cystobacterineae</taxon>
        <taxon>Archangiaceae</taxon>
        <taxon>Archangium</taxon>
    </lineage>
</organism>
<keyword evidence="11" id="KW-1185">Reference proteome</keyword>
<dbReference type="PROSITE" id="PS00792">
    <property type="entry name" value="DHPS_1"/>
    <property type="match status" value="1"/>
</dbReference>
<keyword evidence="7" id="KW-0460">Magnesium</keyword>
<dbReference type="EMBL" id="JAPNKA010000001">
    <property type="protein sequence ID" value="MCY1079202.1"/>
    <property type="molecule type" value="Genomic_DNA"/>
</dbReference>
<evidence type="ECO:0000256" key="6">
    <source>
        <dbReference type="ARBA" id="ARBA00022723"/>
    </source>
</evidence>
<gene>
    <name evidence="10" type="primary">folP</name>
    <name evidence="10" type="ORF">OV287_32550</name>
</gene>
<evidence type="ECO:0000256" key="4">
    <source>
        <dbReference type="ARBA" id="ARBA00012458"/>
    </source>
</evidence>
<dbReference type="Proteomes" id="UP001207654">
    <property type="component" value="Unassembled WGS sequence"/>
</dbReference>
<dbReference type="InterPro" id="IPR011005">
    <property type="entry name" value="Dihydropteroate_synth-like_sf"/>
</dbReference>
<evidence type="ECO:0000259" key="9">
    <source>
        <dbReference type="PROSITE" id="PS50972"/>
    </source>
</evidence>
<comment type="cofactor">
    <cofactor evidence="2">
        <name>Mg(2+)</name>
        <dbReference type="ChEBI" id="CHEBI:18420"/>
    </cofactor>
</comment>
<evidence type="ECO:0000256" key="8">
    <source>
        <dbReference type="ARBA" id="ARBA00022909"/>
    </source>
</evidence>
<proteinExistence type="predicted"/>
<dbReference type="GO" id="GO:0004156">
    <property type="term" value="F:dihydropteroate synthase activity"/>
    <property type="evidence" value="ECO:0007669"/>
    <property type="project" value="UniProtKB-EC"/>
</dbReference>
<dbReference type="RefSeq" id="WP_267537936.1">
    <property type="nucleotide sequence ID" value="NZ_JAPNKA010000001.1"/>
</dbReference>
<evidence type="ECO:0000313" key="11">
    <source>
        <dbReference type="Proteomes" id="UP001207654"/>
    </source>
</evidence>
<dbReference type="PANTHER" id="PTHR20941">
    <property type="entry name" value="FOLATE SYNTHESIS PROTEINS"/>
    <property type="match status" value="1"/>
</dbReference>